<keyword evidence="1" id="KW-1133">Transmembrane helix</keyword>
<protein>
    <submittedName>
        <fullName evidence="2">Uncharacterized protein</fullName>
    </submittedName>
</protein>
<dbReference type="AlphaFoldDB" id="A0A7W4Z3K4"/>
<gene>
    <name evidence="2" type="ORF">FHU40_005434</name>
</gene>
<comment type="caution">
    <text evidence="2">The sequence shown here is derived from an EMBL/GenBank/DDBJ whole genome shotgun (WGS) entry which is preliminary data.</text>
</comment>
<feature type="transmembrane region" description="Helical" evidence="1">
    <location>
        <begin position="12"/>
        <end position="28"/>
    </location>
</feature>
<dbReference type="Proteomes" id="UP000589626">
    <property type="component" value="Unassembled WGS sequence"/>
</dbReference>
<organism evidence="2 3">
    <name type="scientific">Nocardioides soli</name>
    <dbReference type="NCBI Taxonomy" id="1036020"/>
    <lineage>
        <taxon>Bacteria</taxon>
        <taxon>Bacillati</taxon>
        <taxon>Actinomycetota</taxon>
        <taxon>Actinomycetes</taxon>
        <taxon>Propionibacteriales</taxon>
        <taxon>Nocardioidaceae</taxon>
        <taxon>Nocardioides</taxon>
    </lineage>
</organism>
<evidence type="ECO:0000313" key="3">
    <source>
        <dbReference type="Proteomes" id="UP000589626"/>
    </source>
</evidence>
<proteinExistence type="predicted"/>
<accession>A0A7W4Z3K4</accession>
<keyword evidence="1" id="KW-0472">Membrane</keyword>
<dbReference type="EMBL" id="JACHWR010000012">
    <property type="protein sequence ID" value="MBB3045574.1"/>
    <property type="molecule type" value="Genomic_DNA"/>
</dbReference>
<evidence type="ECO:0000313" key="2">
    <source>
        <dbReference type="EMBL" id="MBB3045574.1"/>
    </source>
</evidence>
<name>A0A7W4Z3K4_9ACTN</name>
<keyword evidence="1" id="KW-0812">Transmembrane</keyword>
<sequence>MRSPPPILPPQLFQWTVLVFVLLHFFLVV</sequence>
<evidence type="ECO:0000256" key="1">
    <source>
        <dbReference type="SAM" id="Phobius"/>
    </source>
</evidence>
<reference evidence="2 3" key="1">
    <citation type="submission" date="2020-08" db="EMBL/GenBank/DDBJ databases">
        <title>Sequencing the genomes of 1000 actinobacteria strains.</title>
        <authorList>
            <person name="Klenk H.-P."/>
        </authorList>
    </citation>
    <scope>NUCLEOTIDE SEQUENCE [LARGE SCALE GENOMIC DNA]</scope>
    <source>
        <strain evidence="2 3">DSM 105498</strain>
    </source>
</reference>
<keyword evidence="3" id="KW-1185">Reference proteome</keyword>